<organism evidence="1">
    <name type="scientific">Siphoviridae sp. ctCCv12</name>
    <dbReference type="NCBI Taxonomy" id="2826191"/>
    <lineage>
        <taxon>Viruses</taxon>
        <taxon>Duplodnaviria</taxon>
        <taxon>Heunggongvirae</taxon>
        <taxon>Uroviricota</taxon>
        <taxon>Caudoviricetes</taxon>
    </lineage>
</organism>
<protein>
    <submittedName>
        <fullName evidence="1">Uncharacterized protein</fullName>
    </submittedName>
</protein>
<sequence>MTISEMIKTTVKAPGYLLFTFDNFLTLEEIRITWGRESLFNEPANRRLQVQYLAIPQIMEGVSGTWVGAQIAVSVKFDHRPHQPLFQGRIDRISIQPIDIPGKPPWLITITATEAPTWSNVLNSEQGGAKSLTSYGARRRRALEAIPQLEVLDGYEIDLREPGNSFLTTRQIVESLVCRPGAFPVWSPDWEKVAPSAYDLTRPAVVTNLSAAEVIDSGGEVSFDAPGWPTTIIYQEGGIFGTDKASSGDAVIRNTFDQWDRGYVTTITNKYCPTIENGSTLNRARPHIELVKAQLTSPRRFTLDSSVTPRLITTDALWATWENPNRRLQITGDRYAAALKNTIGAVQDYIPIGGTLSIYHDHVEHDMTCLWGKTDTTVWTAQAGTWAAQKHTWKGN</sequence>
<evidence type="ECO:0000313" key="1">
    <source>
        <dbReference type="EMBL" id="DAD90005.1"/>
    </source>
</evidence>
<proteinExistence type="predicted"/>
<name>A0A8S5N5J8_9CAUD</name>
<reference evidence="1" key="1">
    <citation type="journal article" date="2021" name="Proc. Natl. Acad. Sci. U.S.A.">
        <title>A Catalog of Tens of Thousands of Viruses from Human Metagenomes Reveals Hidden Associations with Chronic Diseases.</title>
        <authorList>
            <person name="Tisza M.J."/>
            <person name="Buck C.B."/>
        </authorList>
    </citation>
    <scope>NUCLEOTIDE SEQUENCE</scope>
    <source>
        <strain evidence="1">CtCCv12</strain>
    </source>
</reference>
<accession>A0A8S5N5J8</accession>
<dbReference type="EMBL" id="BK015075">
    <property type="protein sequence ID" value="DAD90005.1"/>
    <property type="molecule type" value="Genomic_DNA"/>
</dbReference>